<keyword evidence="1" id="KW-0472">Membrane</keyword>
<evidence type="ECO:0000256" key="1">
    <source>
        <dbReference type="SAM" id="Phobius"/>
    </source>
</evidence>
<dbReference type="EMBL" id="MQVX01000001">
    <property type="protein sequence ID" value="PQJ15321.1"/>
    <property type="molecule type" value="Genomic_DNA"/>
</dbReference>
<feature type="transmembrane region" description="Helical" evidence="1">
    <location>
        <begin position="7"/>
        <end position="26"/>
    </location>
</feature>
<name>A0A2S7T6V9_9FLAO</name>
<organism evidence="2 3">
    <name type="scientific">Aureicoccus marinus</name>
    <dbReference type="NCBI Taxonomy" id="754435"/>
    <lineage>
        <taxon>Bacteria</taxon>
        <taxon>Pseudomonadati</taxon>
        <taxon>Bacteroidota</taxon>
        <taxon>Flavobacteriia</taxon>
        <taxon>Flavobacteriales</taxon>
        <taxon>Flavobacteriaceae</taxon>
        <taxon>Aureicoccus</taxon>
    </lineage>
</organism>
<comment type="caution">
    <text evidence="2">The sequence shown here is derived from an EMBL/GenBank/DDBJ whole genome shotgun (WGS) entry which is preliminary data.</text>
</comment>
<gene>
    <name evidence="2" type="ORF">BST99_05835</name>
</gene>
<proteinExistence type="predicted"/>
<evidence type="ECO:0000313" key="2">
    <source>
        <dbReference type="EMBL" id="PQJ15321.1"/>
    </source>
</evidence>
<keyword evidence="3" id="KW-1185">Reference proteome</keyword>
<reference evidence="3" key="1">
    <citation type="submission" date="2016-11" db="EMBL/GenBank/DDBJ databases">
        <title>Trade-off between light-utilization and light-protection in marine flavobacteria.</title>
        <authorList>
            <person name="Kumagai Y."/>
            <person name="Yoshizawa S."/>
            <person name="Kogure K."/>
        </authorList>
    </citation>
    <scope>NUCLEOTIDE SEQUENCE [LARGE SCALE GENOMIC DNA]</scope>
    <source>
        <strain evidence="3">SG-18</strain>
    </source>
</reference>
<dbReference type="OrthoDB" id="676730at2"/>
<dbReference type="AlphaFoldDB" id="A0A2S7T6V9"/>
<dbReference type="Proteomes" id="UP000239366">
    <property type="component" value="Unassembled WGS sequence"/>
</dbReference>
<dbReference type="RefSeq" id="WP_105000971.1">
    <property type="nucleotide sequence ID" value="NZ_MQVX01000001.1"/>
</dbReference>
<accession>A0A2S7T6V9</accession>
<evidence type="ECO:0000313" key="3">
    <source>
        <dbReference type="Proteomes" id="UP000239366"/>
    </source>
</evidence>
<sequence length="157" mass="17479">MKKSVKTYVLLALVIGIWGIFLVRLIKTLYPEQKPLPSSKAIAYRSASSEQKETAELKLNYRDPFLGKTISTQTQKAKKQAVQKAKVVVNTLLDKVSYQGFIGGKKTKDHHFFISIEGTQELFQVGDVIKGIKLISGNASQVILRQNGVSKTIKITQ</sequence>
<keyword evidence="1" id="KW-1133">Transmembrane helix</keyword>
<protein>
    <submittedName>
        <fullName evidence="2">Uncharacterized protein</fullName>
    </submittedName>
</protein>
<keyword evidence="1" id="KW-0812">Transmembrane</keyword>